<dbReference type="RefSeq" id="WP_184404425.1">
    <property type="nucleotide sequence ID" value="NZ_JACHHJ010000003.1"/>
</dbReference>
<dbReference type="PANTHER" id="PTHR47505">
    <property type="entry name" value="DNA UTILIZATION PROTEIN YHGH"/>
    <property type="match status" value="1"/>
</dbReference>
<dbReference type="SUPFAM" id="SSF53271">
    <property type="entry name" value="PRTase-like"/>
    <property type="match status" value="1"/>
</dbReference>
<dbReference type="InterPro" id="IPR051910">
    <property type="entry name" value="ComF/GntX_DNA_util-trans"/>
</dbReference>
<dbReference type="PANTHER" id="PTHR47505:SF1">
    <property type="entry name" value="DNA UTILIZATION PROTEIN YHGH"/>
    <property type="match status" value="1"/>
</dbReference>
<evidence type="ECO:0000313" key="4">
    <source>
        <dbReference type="Proteomes" id="UP000568839"/>
    </source>
</evidence>
<proteinExistence type="inferred from homology"/>
<evidence type="ECO:0000256" key="1">
    <source>
        <dbReference type="ARBA" id="ARBA00008007"/>
    </source>
</evidence>
<dbReference type="InterPro" id="IPR029057">
    <property type="entry name" value="PRTase-like"/>
</dbReference>
<accession>A0A841Q032</accession>
<name>A0A841Q032_9BACL</name>
<protein>
    <submittedName>
        <fullName evidence="3">Competence protein ComFC</fullName>
    </submittedName>
</protein>
<evidence type="ECO:0000259" key="2">
    <source>
        <dbReference type="Pfam" id="PF00156"/>
    </source>
</evidence>
<dbReference type="EMBL" id="JACHHJ010000003">
    <property type="protein sequence ID" value="MBB6450375.1"/>
    <property type="molecule type" value="Genomic_DNA"/>
</dbReference>
<dbReference type="Proteomes" id="UP000568839">
    <property type="component" value="Unassembled WGS sequence"/>
</dbReference>
<dbReference type="InterPro" id="IPR000836">
    <property type="entry name" value="PRTase_dom"/>
</dbReference>
<gene>
    <name evidence="3" type="ORF">HNR44_002358</name>
</gene>
<comment type="caution">
    <text evidence="3">The sequence shown here is derived from an EMBL/GenBank/DDBJ whole genome shotgun (WGS) entry which is preliminary data.</text>
</comment>
<feature type="domain" description="Phosphoribosyltransferase" evidence="2">
    <location>
        <begin position="179"/>
        <end position="229"/>
    </location>
</feature>
<organism evidence="3 4">
    <name type="scientific">Geomicrobium halophilum</name>
    <dbReference type="NCBI Taxonomy" id="549000"/>
    <lineage>
        <taxon>Bacteria</taxon>
        <taxon>Bacillati</taxon>
        <taxon>Bacillota</taxon>
        <taxon>Bacilli</taxon>
        <taxon>Bacillales</taxon>
        <taxon>Geomicrobium</taxon>
    </lineage>
</organism>
<dbReference type="AlphaFoldDB" id="A0A841Q032"/>
<dbReference type="PROSITE" id="PS51257">
    <property type="entry name" value="PROKAR_LIPOPROTEIN"/>
    <property type="match status" value="1"/>
</dbReference>
<dbReference type="CDD" id="cd06223">
    <property type="entry name" value="PRTases_typeI"/>
    <property type="match status" value="1"/>
</dbReference>
<comment type="similarity">
    <text evidence="1">Belongs to the ComF/GntX family.</text>
</comment>
<evidence type="ECO:0000313" key="3">
    <source>
        <dbReference type="EMBL" id="MBB6450375.1"/>
    </source>
</evidence>
<reference evidence="3 4" key="1">
    <citation type="submission" date="2020-08" db="EMBL/GenBank/DDBJ databases">
        <title>Genomic Encyclopedia of Type Strains, Phase IV (KMG-IV): sequencing the most valuable type-strain genomes for metagenomic binning, comparative biology and taxonomic classification.</title>
        <authorList>
            <person name="Goeker M."/>
        </authorList>
    </citation>
    <scope>NUCLEOTIDE SEQUENCE [LARGE SCALE GENOMIC DNA]</scope>
    <source>
        <strain evidence="3 4">DSM 21769</strain>
    </source>
</reference>
<dbReference type="Gene3D" id="3.40.50.2020">
    <property type="match status" value="1"/>
</dbReference>
<sequence>MKQNYCLRCLEPLEGAQASWTALLSCEKKNLCESCSDKFHRLAPPWCLHCARPLSCTESCGDCERWAKTRHWSGLLTRNISLFSYNDFLQELISTYKYRGDIALAEVFKEPLRNFYQQYFTGTTPVPVPLSKERLQERGFNQAEVIAEFLPVSYKPLLVRDIHEKKQSKGSRQDRLRGHVRPFVFNNHTGPLTGQHILLIDDIYTTGTTLRKAALPLLENGAGRVSSLTIARS</sequence>
<keyword evidence="4" id="KW-1185">Reference proteome</keyword>
<dbReference type="Pfam" id="PF00156">
    <property type="entry name" value="Pribosyltran"/>
    <property type="match status" value="1"/>
</dbReference>